<feature type="region of interest" description="Disordered" evidence="1">
    <location>
        <begin position="82"/>
        <end position="135"/>
    </location>
</feature>
<name>A0A1R3JLQ6_9ROSI</name>
<organism evidence="2 3">
    <name type="scientific">Corchorus olitorius</name>
    <dbReference type="NCBI Taxonomy" id="93759"/>
    <lineage>
        <taxon>Eukaryota</taxon>
        <taxon>Viridiplantae</taxon>
        <taxon>Streptophyta</taxon>
        <taxon>Embryophyta</taxon>
        <taxon>Tracheophyta</taxon>
        <taxon>Spermatophyta</taxon>
        <taxon>Magnoliopsida</taxon>
        <taxon>eudicotyledons</taxon>
        <taxon>Gunneridae</taxon>
        <taxon>Pentapetalae</taxon>
        <taxon>rosids</taxon>
        <taxon>malvids</taxon>
        <taxon>Malvales</taxon>
        <taxon>Malvaceae</taxon>
        <taxon>Grewioideae</taxon>
        <taxon>Apeibeae</taxon>
        <taxon>Corchorus</taxon>
    </lineage>
</organism>
<proteinExistence type="predicted"/>
<feature type="compositionally biased region" description="Basic residues" evidence="1">
    <location>
        <begin position="82"/>
        <end position="91"/>
    </location>
</feature>
<gene>
    <name evidence="2" type="ORF">COLO4_15680</name>
</gene>
<sequence length="135" mass="14829">MSVSEYDNKLRRLLRHMPGANEDILCGRFANGLTVDLQPSISSLITDSTRTMPYSHLVDTTKQAELVTQAAHKTKQKSRFFNRFFKGKGKRHDSDSSFEPFSKKSRSSGSSDGGSLGSSVGSPQTLRFGKPAKGD</sequence>
<keyword evidence="3" id="KW-1185">Reference proteome</keyword>
<dbReference type="EMBL" id="AWUE01015780">
    <property type="protein sequence ID" value="OMO95764.1"/>
    <property type="molecule type" value="Genomic_DNA"/>
</dbReference>
<dbReference type="AlphaFoldDB" id="A0A1R3JLQ6"/>
<reference evidence="3" key="1">
    <citation type="submission" date="2013-09" db="EMBL/GenBank/DDBJ databases">
        <title>Corchorus olitorius genome sequencing.</title>
        <authorList>
            <person name="Alam M."/>
            <person name="Haque M.S."/>
            <person name="Islam M.S."/>
            <person name="Emdad E.M."/>
            <person name="Islam M.M."/>
            <person name="Ahmed B."/>
            <person name="Halim A."/>
            <person name="Hossen Q.M.M."/>
            <person name="Hossain M.Z."/>
            <person name="Ahmed R."/>
            <person name="Khan M.M."/>
            <person name="Islam R."/>
            <person name="Rashid M.M."/>
            <person name="Khan S.A."/>
            <person name="Rahman M.S."/>
            <person name="Alam M."/>
            <person name="Yahiya A.S."/>
            <person name="Khan M.S."/>
            <person name="Azam M.S."/>
            <person name="Haque T."/>
            <person name="Lashkar M.Z.H."/>
            <person name="Akhand A.I."/>
            <person name="Morshed G."/>
            <person name="Roy S."/>
            <person name="Uddin K.S."/>
            <person name="Rabeya T."/>
            <person name="Hossain A.S."/>
            <person name="Chowdhury A."/>
            <person name="Snigdha A.R."/>
            <person name="Mortoza M.S."/>
            <person name="Matin S.A."/>
            <person name="Hoque S.M.E."/>
            <person name="Islam M.K."/>
            <person name="Roy D.K."/>
            <person name="Haider R."/>
            <person name="Moosa M.M."/>
            <person name="Elias S.M."/>
            <person name="Hasan A.M."/>
            <person name="Jahan S."/>
            <person name="Shafiuddin M."/>
            <person name="Mahmood N."/>
            <person name="Shommy N.S."/>
        </authorList>
    </citation>
    <scope>NUCLEOTIDE SEQUENCE [LARGE SCALE GENOMIC DNA]</scope>
    <source>
        <strain evidence="3">cv. O-4</strain>
    </source>
</reference>
<evidence type="ECO:0000313" key="2">
    <source>
        <dbReference type="EMBL" id="OMO95764.1"/>
    </source>
</evidence>
<dbReference type="OrthoDB" id="2272416at2759"/>
<accession>A0A1R3JLQ6</accession>
<dbReference type="Proteomes" id="UP000187203">
    <property type="component" value="Unassembled WGS sequence"/>
</dbReference>
<evidence type="ECO:0000256" key="1">
    <source>
        <dbReference type="SAM" id="MobiDB-lite"/>
    </source>
</evidence>
<protein>
    <submittedName>
        <fullName evidence="2">Uncharacterized protein</fullName>
    </submittedName>
</protein>
<evidence type="ECO:0000313" key="3">
    <source>
        <dbReference type="Proteomes" id="UP000187203"/>
    </source>
</evidence>
<comment type="caution">
    <text evidence="2">The sequence shown here is derived from an EMBL/GenBank/DDBJ whole genome shotgun (WGS) entry which is preliminary data.</text>
</comment>